<keyword evidence="8 14" id="KW-0472">Membrane</keyword>
<protein>
    <submittedName>
        <fullName evidence="17">Glutamate receptor ionotropic, NMDA 2A</fullName>
    </submittedName>
</protein>
<proteinExistence type="inferred from homology"/>
<feature type="non-terminal residue" evidence="17">
    <location>
        <position position="666"/>
    </location>
</feature>
<evidence type="ECO:0000256" key="2">
    <source>
        <dbReference type="ARBA" id="ARBA00008685"/>
    </source>
</evidence>
<name>A0ABQ7S6Z2_9ACAR</name>
<dbReference type="Gene3D" id="1.10.287.70">
    <property type="match status" value="1"/>
</dbReference>
<evidence type="ECO:0000256" key="6">
    <source>
        <dbReference type="ARBA" id="ARBA00022989"/>
    </source>
</evidence>
<dbReference type="EMBL" id="JAIFTH010000615">
    <property type="protein sequence ID" value="KAG9509185.1"/>
    <property type="molecule type" value="Genomic_DNA"/>
</dbReference>
<keyword evidence="7" id="KW-0406">Ion transport</keyword>
<dbReference type="InterPro" id="IPR001320">
    <property type="entry name" value="Iontro_rcpt_C"/>
</dbReference>
<feature type="domain" description="Ionotropic glutamate receptor L-glutamate and glycine-binding" evidence="16">
    <location>
        <begin position="272"/>
        <end position="336"/>
    </location>
</feature>
<reference evidence="17 18" key="1">
    <citation type="submission" date="2020-10" db="EMBL/GenBank/DDBJ databases">
        <authorList>
            <person name="Klimov P.B."/>
            <person name="Dyachkov S.M."/>
            <person name="Chetverikov P.E."/>
        </authorList>
    </citation>
    <scope>NUCLEOTIDE SEQUENCE [LARGE SCALE GENOMIC DNA]</scope>
    <source>
        <strain evidence="17">BMOC 18-1129-001#AD2665</strain>
        <tissue evidence="17">Entire mites</tissue>
    </source>
</reference>
<feature type="non-terminal residue" evidence="17">
    <location>
        <position position="1"/>
    </location>
</feature>
<evidence type="ECO:0000256" key="12">
    <source>
        <dbReference type="ARBA" id="ARBA00023303"/>
    </source>
</evidence>
<evidence type="ECO:0000256" key="7">
    <source>
        <dbReference type="ARBA" id="ARBA00023065"/>
    </source>
</evidence>
<dbReference type="SUPFAM" id="SSF53822">
    <property type="entry name" value="Periplasmic binding protein-like I"/>
    <property type="match status" value="1"/>
</dbReference>
<dbReference type="InterPro" id="IPR019594">
    <property type="entry name" value="Glu/Gly-bd"/>
</dbReference>
<dbReference type="PRINTS" id="PR00177">
    <property type="entry name" value="NMDARECEPTOR"/>
</dbReference>
<keyword evidence="10" id="KW-0325">Glycoprotein</keyword>
<feature type="compositionally biased region" description="Polar residues" evidence="13">
    <location>
        <begin position="127"/>
        <end position="137"/>
    </location>
</feature>
<feature type="transmembrane region" description="Helical" evidence="14">
    <location>
        <begin position="391"/>
        <end position="413"/>
    </location>
</feature>
<evidence type="ECO:0000256" key="13">
    <source>
        <dbReference type="SAM" id="MobiDB-lite"/>
    </source>
</evidence>
<evidence type="ECO:0000256" key="14">
    <source>
        <dbReference type="SAM" id="Phobius"/>
    </source>
</evidence>
<dbReference type="Gene3D" id="3.40.50.2300">
    <property type="match status" value="1"/>
</dbReference>
<comment type="subcellular location">
    <subcellularLocation>
        <location evidence="1">Cell membrane</location>
        <topology evidence="1">Multi-pass membrane protein</topology>
    </subcellularLocation>
</comment>
<keyword evidence="18" id="KW-1185">Reference proteome</keyword>
<gene>
    <name evidence="17" type="primary">GRIN2A</name>
    <name evidence="17" type="ORF">GZH46_02303</name>
</gene>
<evidence type="ECO:0000259" key="16">
    <source>
        <dbReference type="SMART" id="SM00918"/>
    </source>
</evidence>
<dbReference type="Gene3D" id="3.40.190.10">
    <property type="entry name" value="Periplasmic binding protein-like II"/>
    <property type="match status" value="3"/>
</dbReference>
<dbReference type="SUPFAM" id="SSF53850">
    <property type="entry name" value="Periplasmic binding protein-like II"/>
    <property type="match status" value="1"/>
</dbReference>
<organism evidence="17 18">
    <name type="scientific">Fragariocoptes setiger</name>
    <dbReference type="NCBI Taxonomy" id="1670756"/>
    <lineage>
        <taxon>Eukaryota</taxon>
        <taxon>Metazoa</taxon>
        <taxon>Ecdysozoa</taxon>
        <taxon>Arthropoda</taxon>
        <taxon>Chelicerata</taxon>
        <taxon>Arachnida</taxon>
        <taxon>Acari</taxon>
        <taxon>Acariformes</taxon>
        <taxon>Trombidiformes</taxon>
        <taxon>Prostigmata</taxon>
        <taxon>Eupodina</taxon>
        <taxon>Eriophyoidea</taxon>
        <taxon>Phytoptidae</taxon>
        <taxon>Fragariocoptes</taxon>
    </lineage>
</organism>
<keyword evidence="5 14" id="KW-0812">Transmembrane</keyword>
<evidence type="ECO:0000256" key="9">
    <source>
        <dbReference type="ARBA" id="ARBA00023170"/>
    </source>
</evidence>
<keyword evidence="6 14" id="KW-1133">Transmembrane helix</keyword>
<dbReference type="Pfam" id="PF00060">
    <property type="entry name" value="Lig_chan"/>
    <property type="match status" value="1"/>
</dbReference>
<keyword evidence="12" id="KW-0407">Ion channel</keyword>
<keyword evidence="3" id="KW-0813">Transport</keyword>
<evidence type="ECO:0000256" key="4">
    <source>
        <dbReference type="ARBA" id="ARBA00022475"/>
    </source>
</evidence>
<keyword evidence="9 17" id="KW-0675">Receptor</keyword>
<sequence>VINVKRHHHRDSVELQLKPLQSSESRVLLLFASKDAAIEILTAARDLNLTESSYVWIVGKSVIGSSEFDIAPDEYHAGLIGLHYSSNNEELQIEVSRAIAIISNGLEQLTRDNANHALLRNSESDPNDTFTSSCSSQPDEHAVARGDLFYRYFRHSSPDNVFDPNGSLRDVRLNVVNLNNQGRWKRIGYWTGTTLKIDDITWPGQAKSPPTGKIQRFHLRAVFLEEPMFVNIADLDSKTQQCKTSHSVKCRFRPFTSLELNGTSTTAEPVSAVNNRTANVGGEYEYKCCSGLCIDLMEKLAADLQFTYDLYRVTDGYWGILSDKGTWNGLILELLEHRADVVVTSIKINSDRQKVVDFTVPFLDSGISILVKKQTGVISKLAFLEPFSTGAWLMILGCGIPIAAVSILLFEWLSPSGFYANSNRNRNRRRHESTSDESFSLCRSLWLVVSILFESAVHIDSPKGYTARFMGNVWATFAVVFLAVYTANLTTFMVTREEYLDLSGIDDARLVGAADPAANGAPDQRHAPLRIGTLPGGNTEAVLRSNKPNLYKYARRYNRSSSTDGAASVRSGELDAFIYDSVVLDNFASSDPECKLVNVGSWYSMTGYGLAFPRNSHHFQKFNMKLLEYRKNGNPYFYSLFSLPLSQCIDFDFDSPPSTLSLSHNV</sequence>
<dbReference type="InterPro" id="IPR028082">
    <property type="entry name" value="Peripla_BP_I"/>
</dbReference>
<dbReference type="Proteomes" id="UP000825002">
    <property type="component" value="Unassembled WGS sequence"/>
</dbReference>
<evidence type="ECO:0000313" key="18">
    <source>
        <dbReference type="Proteomes" id="UP000825002"/>
    </source>
</evidence>
<evidence type="ECO:0000256" key="8">
    <source>
        <dbReference type="ARBA" id="ARBA00023136"/>
    </source>
</evidence>
<keyword evidence="11" id="KW-1071">Ligand-gated ion channel</keyword>
<dbReference type="Pfam" id="PF10613">
    <property type="entry name" value="Lig_chan-Glu_bd"/>
    <property type="match status" value="1"/>
</dbReference>
<evidence type="ECO:0000256" key="5">
    <source>
        <dbReference type="ARBA" id="ARBA00022692"/>
    </source>
</evidence>
<dbReference type="SMART" id="SM00079">
    <property type="entry name" value="PBPe"/>
    <property type="match status" value="1"/>
</dbReference>
<comment type="caution">
    <text evidence="17">The sequence shown here is derived from an EMBL/GenBank/DDBJ whole genome shotgun (WGS) entry which is preliminary data.</text>
</comment>
<evidence type="ECO:0000256" key="1">
    <source>
        <dbReference type="ARBA" id="ARBA00004651"/>
    </source>
</evidence>
<evidence type="ECO:0000256" key="11">
    <source>
        <dbReference type="ARBA" id="ARBA00023286"/>
    </source>
</evidence>
<accession>A0ABQ7S6Z2</accession>
<evidence type="ECO:0000313" key="17">
    <source>
        <dbReference type="EMBL" id="KAG9509185.1"/>
    </source>
</evidence>
<evidence type="ECO:0000256" key="10">
    <source>
        <dbReference type="ARBA" id="ARBA00023180"/>
    </source>
</evidence>
<evidence type="ECO:0000259" key="15">
    <source>
        <dbReference type="SMART" id="SM00079"/>
    </source>
</evidence>
<dbReference type="InterPro" id="IPR015683">
    <property type="entry name" value="Ionotropic_Glu_rcpt"/>
</dbReference>
<dbReference type="PANTHER" id="PTHR18966">
    <property type="entry name" value="IONOTROPIC GLUTAMATE RECEPTOR"/>
    <property type="match status" value="1"/>
</dbReference>
<evidence type="ECO:0000256" key="3">
    <source>
        <dbReference type="ARBA" id="ARBA00022448"/>
    </source>
</evidence>
<feature type="transmembrane region" description="Helical" evidence="14">
    <location>
        <begin position="473"/>
        <end position="494"/>
    </location>
</feature>
<feature type="domain" description="Ionotropic glutamate receptor C-terminal" evidence="15">
    <location>
        <begin position="277"/>
        <end position="639"/>
    </location>
</feature>
<comment type="similarity">
    <text evidence="2">Belongs to the glutamate-gated ion channel (TC 1.A.10.1) family.</text>
</comment>
<dbReference type="SMART" id="SM00918">
    <property type="entry name" value="Lig_chan-Glu_bd"/>
    <property type="match status" value="1"/>
</dbReference>
<dbReference type="InterPro" id="IPR001508">
    <property type="entry name" value="Iono_Glu_rcpt_met"/>
</dbReference>
<feature type="region of interest" description="Disordered" evidence="13">
    <location>
        <begin position="120"/>
        <end position="139"/>
    </location>
</feature>
<keyword evidence="4" id="KW-1003">Cell membrane</keyword>